<organism evidence="3 4">
    <name type="scientific">Lentzea rhizosphaerae</name>
    <dbReference type="NCBI Taxonomy" id="2041025"/>
    <lineage>
        <taxon>Bacteria</taxon>
        <taxon>Bacillati</taxon>
        <taxon>Actinomycetota</taxon>
        <taxon>Actinomycetes</taxon>
        <taxon>Pseudonocardiales</taxon>
        <taxon>Pseudonocardiaceae</taxon>
        <taxon>Lentzea</taxon>
    </lineage>
</organism>
<keyword evidence="2" id="KW-0472">Membrane</keyword>
<comment type="caution">
    <text evidence="3">The sequence shown here is derived from an EMBL/GenBank/DDBJ whole genome shotgun (WGS) entry which is preliminary data.</text>
</comment>
<feature type="transmembrane region" description="Helical" evidence="2">
    <location>
        <begin position="142"/>
        <end position="158"/>
    </location>
</feature>
<keyword evidence="2" id="KW-0812">Transmembrane</keyword>
<feature type="region of interest" description="Disordered" evidence="1">
    <location>
        <begin position="173"/>
        <end position="206"/>
    </location>
</feature>
<evidence type="ECO:0000256" key="2">
    <source>
        <dbReference type="SAM" id="Phobius"/>
    </source>
</evidence>
<feature type="transmembrane region" description="Helical" evidence="2">
    <location>
        <begin position="101"/>
        <end position="122"/>
    </location>
</feature>
<reference evidence="4" key="1">
    <citation type="journal article" date="2019" name="Int. J. Syst. Evol. Microbiol.">
        <title>The Global Catalogue of Microorganisms (GCM) 10K type strain sequencing project: providing services to taxonomists for standard genome sequencing and annotation.</title>
        <authorList>
            <consortium name="The Broad Institute Genomics Platform"/>
            <consortium name="The Broad Institute Genome Sequencing Center for Infectious Disease"/>
            <person name="Wu L."/>
            <person name="Ma J."/>
        </authorList>
    </citation>
    <scope>NUCLEOTIDE SEQUENCE [LARGE SCALE GENOMIC DNA]</scope>
    <source>
        <strain evidence="4">CGMCC 4.7405</strain>
    </source>
</reference>
<keyword evidence="4" id="KW-1185">Reference proteome</keyword>
<accession>A0ABV8C2E0</accession>
<proteinExistence type="predicted"/>
<protein>
    <recommendedName>
        <fullName evidence="5">Tryptophan-associated transmembrane protein (Trp_oprn_chp)</fullName>
    </recommendedName>
</protein>
<sequence>MTVQQTGPTSTRRIFGAVLVLVAAGLAVAATFLSAYAVEVTINGRTARFEATSWVIERDDFRGALLLGPIEFGEPALGAALVMALAAVLAFRVPALRVGSLLGAGLLVGAAWSAVTSVQATVKKIEELGPPVPVNVEQGDGITLLIVAAGVGVVSAVLHQELPRRVRPDETTGGVVIHQIDDEPDDTETPPYGYPVIVEPKEPKSD</sequence>
<evidence type="ECO:0000313" key="3">
    <source>
        <dbReference type="EMBL" id="MFC3896097.1"/>
    </source>
</evidence>
<evidence type="ECO:0000313" key="4">
    <source>
        <dbReference type="Proteomes" id="UP001595690"/>
    </source>
</evidence>
<dbReference type="RefSeq" id="WP_382377625.1">
    <property type="nucleotide sequence ID" value="NZ_JBHRZI010000027.1"/>
</dbReference>
<keyword evidence="2" id="KW-1133">Transmembrane helix</keyword>
<dbReference type="Proteomes" id="UP001595690">
    <property type="component" value="Unassembled WGS sequence"/>
</dbReference>
<feature type="transmembrane region" description="Helical" evidence="2">
    <location>
        <begin position="14"/>
        <end position="38"/>
    </location>
</feature>
<evidence type="ECO:0008006" key="5">
    <source>
        <dbReference type="Google" id="ProtNLM"/>
    </source>
</evidence>
<dbReference type="EMBL" id="JBHRZI010000027">
    <property type="protein sequence ID" value="MFC3896097.1"/>
    <property type="molecule type" value="Genomic_DNA"/>
</dbReference>
<feature type="transmembrane region" description="Helical" evidence="2">
    <location>
        <begin position="76"/>
        <end position="94"/>
    </location>
</feature>
<name>A0ABV8C2E0_9PSEU</name>
<gene>
    <name evidence="3" type="ORF">ACFOWZ_31865</name>
</gene>
<evidence type="ECO:0000256" key="1">
    <source>
        <dbReference type="SAM" id="MobiDB-lite"/>
    </source>
</evidence>